<dbReference type="EMBL" id="JAACJP010000060">
    <property type="protein sequence ID" value="KAF5368277.1"/>
    <property type="molecule type" value="Genomic_DNA"/>
</dbReference>
<keyword evidence="2" id="KW-0472">Membrane</keyword>
<evidence type="ECO:0000256" key="2">
    <source>
        <dbReference type="SAM" id="Phobius"/>
    </source>
</evidence>
<keyword evidence="1" id="KW-0175">Coiled coil</keyword>
<feature type="coiled-coil region" evidence="1">
    <location>
        <begin position="111"/>
        <end position="170"/>
    </location>
</feature>
<feature type="transmembrane region" description="Helical" evidence="2">
    <location>
        <begin position="70"/>
        <end position="93"/>
    </location>
</feature>
<keyword evidence="4" id="KW-1185">Reference proteome</keyword>
<dbReference type="Proteomes" id="UP000565441">
    <property type="component" value="Unassembled WGS sequence"/>
</dbReference>
<evidence type="ECO:0000256" key="1">
    <source>
        <dbReference type="SAM" id="Coils"/>
    </source>
</evidence>
<accession>A0A8H5GNK6</accession>
<evidence type="ECO:0000313" key="4">
    <source>
        <dbReference type="Proteomes" id="UP000565441"/>
    </source>
</evidence>
<keyword evidence="2" id="KW-0812">Transmembrane</keyword>
<proteinExistence type="predicted"/>
<sequence>MINNVCPTFDLPSTLHPTMARAASPPPAYAYGGTERTPILSGISGAGTFRAQREYEYDSLKSSDDGDRKLTTILICIIAILLLIPAGLLGAYIDRSMTVDTADPRVRNRILRQWEKKIKNYEHRAHELSEEQRRMNNEYRRQETEWQQTIKEYEEELKGRREREKREREEAQLFWVDIHGEQHCLKNGHRKYTARLANLPWLMNGVEACRATQVTINGITYDSPIACEDRGMFDGVYGHWIAGNEGACAAYWEFTKDKGCTAQGSGLRRIEAKLGVVHAGENAELLCLTTPLTIYGRTYDRPMFCPYWGKYGFWGIWNIPDDNCRW</sequence>
<evidence type="ECO:0000313" key="3">
    <source>
        <dbReference type="EMBL" id="KAF5368277.1"/>
    </source>
</evidence>
<dbReference type="AlphaFoldDB" id="A0A8H5GNK6"/>
<reference evidence="3 4" key="1">
    <citation type="journal article" date="2020" name="ISME J.">
        <title>Uncovering the hidden diversity of litter-decomposition mechanisms in mushroom-forming fungi.</title>
        <authorList>
            <person name="Floudas D."/>
            <person name="Bentzer J."/>
            <person name="Ahren D."/>
            <person name="Johansson T."/>
            <person name="Persson P."/>
            <person name="Tunlid A."/>
        </authorList>
    </citation>
    <scope>NUCLEOTIDE SEQUENCE [LARGE SCALE GENOMIC DNA]</scope>
    <source>
        <strain evidence="3 4">CBS 661.87</strain>
    </source>
</reference>
<name>A0A8H5GNK6_9AGAR</name>
<protein>
    <submittedName>
        <fullName evidence="3">Uncharacterized protein</fullName>
    </submittedName>
</protein>
<keyword evidence="2" id="KW-1133">Transmembrane helix</keyword>
<gene>
    <name evidence="3" type="ORF">D9615_010379</name>
</gene>
<dbReference type="OrthoDB" id="3153758at2759"/>
<comment type="caution">
    <text evidence="3">The sequence shown here is derived from an EMBL/GenBank/DDBJ whole genome shotgun (WGS) entry which is preliminary data.</text>
</comment>
<organism evidence="3 4">
    <name type="scientific">Tricholomella constricta</name>
    <dbReference type="NCBI Taxonomy" id="117010"/>
    <lineage>
        <taxon>Eukaryota</taxon>
        <taxon>Fungi</taxon>
        <taxon>Dikarya</taxon>
        <taxon>Basidiomycota</taxon>
        <taxon>Agaricomycotina</taxon>
        <taxon>Agaricomycetes</taxon>
        <taxon>Agaricomycetidae</taxon>
        <taxon>Agaricales</taxon>
        <taxon>Tricholomatineae</taxon>
        <taxon>Lyophyllaceae</taxon>
        <taxon>Tricholomella</taxon>
    </lineage>
</organism>